<comment type="pathway">
    <text evidence="1 12">Purine metabolism; IMP biosynthesis via de novo pathway; 5-amino-1-(5-phospho-D-ribosyl)imidazole-4-carboxamide from 5-amino-1-(5-phospho-D-ribosyl)imidazole-4-carboxylate: step 2/2.</text>
</comment>
<keyword evidence="7 12" id="KW-0456">Lyase</keyword>
<accession>A0A2G9YL26</accession>
<reference evidence="14 15" key="1">
    <citation type="submission" date="2017-09" db="EMBL/GenBank/DDBJ databases">
        <title>Depth-based differentiation of microbial function through sediment-hosted aquifers and enrichment of novel symbionts in the deep terrestrial subsurface.</title>
        <authorList>
            <person name="Probst A.J."/>
            <person name="Ladd B."/>
            <person name="Jarett J.K."/>
            <person name="Geller-Mcgrath D.E."/>
            <person name="Sieber C.M."/>
            <person name="Emerson J.B."/>
            <person name="Anantharaman K."/>
            <person name="Thomas B.C."/>
            <person name="Malmstrom R."/>
            <person name="Stieglmeier M."/>
            <person name="Klingl A."/>
            <person name="Woyke T."/>
            <person name="Ryan C.M."/>
            <person name="Banfield J.F."/>
        </authorList>
    </citation>
    <scope>NUCLEOTIDE SEQUENCE [LARGE SCALE GENOMIC DNA]</scope>
    <source>
        <strain evidence="14">CG23_combo_of_CG06-09_8_20_14_all_41_10</strain>
    </source>
</reference>
<dbReference type="UniPathway" id="UPA00074">
    <property type="reaction ID" value="UER00132"/>
</dbReference>
<evidence type="ECO:0000259" key="13">
    <source>
        <dbReference type="SMART" id="SM00998"/>
    </source>
</evidence>
<protein>
    <recommendedName>
        <fullName evidence="5 11">Adenylosuccinate lyase</fullName>
        <shortName evidence="12">ASL</shortName>
        <ecNumber evidence="4 11">4.3.2.2</ecNumber>
    </recommendedName>
    <alternativeName>
        <fullName evidence="9 12">Adenylosuccinase</fullName>
    </alternativeName>
</protein>
<dbReference type="GO" id="GO:0044208">
    <property type="term" value="P:'de novo' AMP biosynthetic process"/>
    <property type="evidence" value="ECO:0007669"/>
    <property type="project" value="UniProtKB-UniPathway"/>
</dbReference>
<comment type="pathway">
    <text evidence="2 12">Purine metabolism; AMP biosynthesis via de novo pathway; AMP from IMP: step 2/2.</text>
</comment>
<dbReference type="PANTHER" id="PTHR43172:SF1">
    <property type="entry name" value="ADENYLOSUCCINATE LYASE"/>
    <property type="match status" value="1"/>
</dbReference>
<evidence type="ECO:0000256" key="3">
    <source>
        <dbReference type="ARBA" id="ARBA00008273"/>
    </source>
</evidence>
<dbReference type="AlphaFoldDB" id="A0A2G9YL26"/>
<dbReference type="SMART" id="SM00998">
    <property type="entry name" value="ADSL_C"/>
    <property type="match status" value="1"/>
</dbReference>
<dbReference type="PROSITE" id="PS00163">
    <property type="entry name" value="FUMARATE_LYASES"/>
    <property type="match status" value="1"/>
</dbReference>
<dbReference type="GO" id="GO:0006189">
    <property type="term" value="P:'de novo' IMP biosynthetic process"/>
    <property type="evidence" value="ECO:0007669"/>
    <property type="project" value="UniProtKB-UniPathway"/>
</dbReference>
<dbReference type="GO" id="GO:0070626">
    <property type="term" value="F:(S)-2-(5-amino-1-(5-phospho-D-ribosyl)imidazole-4-carboxamido) succinate lyase (fumarate-forming) activity"/>
    <property type="evidence" value="ECO:0007669"/>
    <property type="project" value="TreeGrafter"/>
</dbReference>
<evidence type="ECO:0000313" key="15">
    <source>
        <dbReference type="Proteomes" id="UP000231292"/>
    </source>
</evidence>
<evidence type="ECO:0000256" key="12">
    <source>
        <dbReference type="RuleBase" id="RU361172"/>
    </source>
</evidence>
<evidence type="ECO:0000256" key="7">
    <source>
        <dbReference type="ARBA" id="ARBA00023239"/>
    </source>
</evidence>
<dbReference type="FunFam" id="1.10.40.30:FF:000007">
    <property type="entry name" value="Adenylosuccinate lyase"/>
    <property type="match status" value="1"/>
</dbReference>
<keyword evidence="6 12" id="KW-0658">Purine biosynthesis</keyword>
<sequence length="430" mass="49178">MIERYSLPKMKIIWQEEFKFKTMLDIEILAIEALAKLKKVPAQAVKRIRKKAKFNLAQINKIEEKTQHDVVAFITNVAQHIGNDARYLHLGLTSSDILDTTLGVQLKAAAEILVDDINRLLKALAKKAKIYKDTACIGRTHGVHAEPTTFGLKLALWYDEMQRNLERLRLAKEEVSVGKLSGAVGTYSNIEPQVENYVCRKLGLKPARISTQIIQRDIYAVFMASVAIIGSSLEKFATEIRHLQRTEILEAEEQFSEGQKGSSAMPHKRNPVICERICGLSRLLRGNALAAMENVALWHERDISHSSVERVIIPDSTLALDYMLNKFIQVINDLTVYPEHMMANLIKTRGLIFSQRVLLNLMDRGMSRLKAYDLVQHCAMRTWKEEIDFKNSLMLDSEVSKYLNEKEIDKIFDLNYYLRKVNMIFSRVGL</sequence>
<evidence type="ECO:0000256" key="5">
    <source>
        <dbReference type="ARBA" id="ARBA00017058"/>
    </source>
</evidence>
<dbReference type="PRINTS" id="PR00145">
    <property type="entry name" value="ARGSUCLYASE"/>
</dbReference>
<dbReference type="PRINTS" id="PR00149">
    <property type="entry name" value="FUMRATELYASE"/>
</dbReference>
<dbReference type="InterPro" id="IPR020557">
    <property type="entry name" value="Fumarate_lyase_CS"/>
</dbReference>
<dbReference type="InterPro" id="IPR004769">
    <property type="entry name" value="Pur_lyase"/>
</dbReference>
<dbReference type="InterPro" id="IPR019468">
    <property type="entry name" value="AdenyloSucc_lyase_C"/>
</dbReference>
<name>A0A2G9YL26_9BACT</name>
<evidence type="ECO:0000256" key="2">
    <source>
        <dbReference type="ARBA" id="ARBA00004734"/>
    </source>
</evidence>
<dbReference type="UniPathway" id="UPA00075">
    <property type="reaction ID" value="UER00336"/>
</dbReference>
<dbReference type="Pfam" id="PF00206">
    <property type="entry name" value="Lyase_1"/>
    <property type="match status" value="1"/>
</dbReference>
<dbReference type="SUPFAM" id="SSF48557">
    <property type="entry name" value="L-aspartase-like"/>
    <property type="match status" value="1"/>
</dbReference>
<dbReference type="InterPro" id="IPR022761">
    <property type="entry name" value="Fumarate_lyase_N"/>
</dbReference>
<dbReference type="NCBIfam" id="TIGR00928">
    <property type="entry name" value="purB"/>
    <property type="match status" value="1"/>
</dbReference>
<dbReference type="Gene3D" id="1.10.40.30">
    <property type="entry name" value="Fumarase/aspartase (C-terminal domain)"/>
    <property type="match status" value="1"/>
</dbReference>
<evidence type="ECO:0000256" key="10">
    <source>
        <dbReference type="ARBA" id="ARBA00049115"/>
    </source>
</evidence>
<evidence type="ECO:0000256" key="9">
    <source>
        <dbReference type="ARBA" id="ARBA00030717"/>
    </source>
</evidence>
<evidence type="ECO:0000256" key="11">
    <source>
        <dbReference type="NCBIfam" id="TIGR00928"/>
    </source>
</evidence>
<dbReference type="EC" id="4.3.2.2" evidence="4 11"/>
<dbReference type="InterPro" id="IPR024083">
    <property type="entry name" value="Fumarase/histidase_N"/>
</dbReference>
<dbReference type="Proteomes" id="UP000231292">
    <property type="component" value="Unassembled WGS sequence"/>
</dbReference>
<feature type="domain" description="Adenylosuccinate lyase C-terminal" evidence="13">
    <location>
        <begin position="349"/>
        <end position="429"/>
    </location>
</feature>
<evidence type="ECO:0000256" key="6">
    <source>
        <dbReference type="ARBA" id="ARBA00022755"/>
    </source>
</evidence>
<comment type="similarity">
    <text evidence="3 12">Belongs to the lyase 1 family. Adenylosuccinate lyase subfamily.</text>
</comment>
<evidence type="ECO:0000256" key="8">
    <source>
        <dbReference type="ARBA" id="ARBA00024477"/>
    </source>
</evidence>
<dbReference type="PANTHER" id="PTHR43172">
    <property type="entry name" value="ADENYLOSUCCINATE LYASE"/>
    <property type="match status" value="1"/>
</dbReference>
<dbReference type="InterPro" id="IPR008948">
    <property type="entry name" value="L-Aspartase-like"/>
</dbReference>
<gene>
    <name evidence="14" type="ORF">COX41_00415</name>
</gene>
<comment type="caution">
    <text evidence="14">The sequence shown here is derived from an EMBL/GenBank/DDBJ whole genome shotgun (WGS) entry which is preliminary data.</text>
</comment>
<proteinExistence type="inferred from homology"/>
<comment type="catalytic activity">
    <reaction evidence="8">
        <text>(2S)-2-[5-amino-1-(5-phospho-beta-D-ribosyl)imidazole-4-carboxamido]succinate = 5-amino-1-(5-phospho-beta-D-ribosyl)imidazole-4-carboxamide + fumarate</text>
        <dbReference type="Rhea" id="RHEA:23920"/>
        <dbReference type="ChEBI" id="CHEBI:29806"/>
        <dbReference type="ChEBI" id="CHEBI:58443"/>
        <dbReference type="ChEBI" id="CHEBI:58475"/>
        <dbReference type="EC" id="4.3.2.2"/>
    </reaction>
    <physiologicalReaction direction="left-to-right" evidence="8">
        <dbReference type="Rhea" id="RHEA:23921"/>
    </physiologicalReaction>
</comment>
<comment type="catalytic activity">
    <reaction evidence="10">
        <text>N(6)-(1,2-dicarboxyethyl)-AMP = fumarate + AMP</text>
        <dbReference type="Rhea" id="RHEA:16853"/>
        <dbReference type="ChEBI" id="CHEBI:29806"/>
        <dbReference type="ChEBI" id="CHEBI:57567"/>
        <dbReference type="ChEBI" id="CHEBI:456215"/>
        <dbReference type="EC" id="4.3.2.2"/>
    </reaction>
    <physiologicalReaction direction="left-to-right" evidence="10">
        <dbReference type="Rhea" id="RHEA:16854"/>
    </physiologicalReaction>
</comment>
<evidence type="ECO:0000313" key="14">
    <source>
        <dbReference type="EMBL" id="PIP19948.1"/>
    </source>
</evidence>
<evidence type="ECO:0000256" key="1">
    <source>
        <dbReference type="ARBA" id="ARBA00004706"/>
    </source>
</evidence>
<dbReference type="Gene3D" id="1.10.275.10">
    <property type="entry name" value="Fumarase/aspartase (N-terminal domain)"/>
    <property type="match status" value="1"/>
</dbReference>
<dbReference type="Pfam" id="PF10397">
    <property type="entry name" value="ADSL_C"/>
    <property type="match status" value="1"/>
</dbReference>
<organism evidence="14 15">
    <name type="scientific">Candidatus Sherwoodlollariibacterium unditelluris</name>
    <dbReference type="NCBI Taxonomy" id="1974757"/>
    <lineage>
        <taxon>Bacteria</taxon>
        <taxon>Pseudomonadati</taxon>
        <taxon>Candidatus Omnitrophota</taxon>
        <taxon>Candidatus Sherwoodlollariibacterium</taxon>
    </lineage>
</organism>
<dbReference type="Gene3D" id="1.20.200.10">
    <property type="entry name" value="Fumarase/aspartase (Central domain)"/>
    <property type="match status" value="1"/>
</dbReference>
<dbReference type="EMBL" id="PCRK01000006">
    <property type="protein sequence ID" value="PIP19948.1"/>
    <property type="molecule type" value="Genomic_DNA"/>
</dbReference>
<dbReference type="InterPro" id="IPR000362">
    <property type="entry name" value="Fumarate_lyase_fam"/>
</dbReference>
<dbReference type="GO" id="GO:0004018">
    <property type="term" value="F:N6-(1,2-dicarboxyethyl)AMP AMP-lyase (fumarate-forming) activity"/>
    <property type="evidence" value="ECO:0007669"/>
    <property type="project" value="UniProtKB-UniRule"/>
</dbReference>
<dbReference type="GO" id="GO:0005829">
    <property type="term" value="C:cytosol"/>
    <property type="evidence" value="ECO:0007669"/>
    <property type="project" value="TreeGrafter"/>
</dbReference>
<dbReference type="FunFam" id="1.20.200.10:FF:000008">
    <property type="entry name" value="Adenylosuccinate lyase"/>
    <property type="match status" value="1"/>
</dbReference>
<evidence type="ECO:0000256" key="4">
    <source>
        <dbReference type="ARBA" id="ARBA00012339"/>
    </source>
</evidence>
<dbReference type="CDD" id="cd01360">
    <property type="entry name" value="Adenylsuccinate_lyase_1"/>
    <property type="match status" value="1"/>
</dbReference>